<evidence type="ECO:0000313" key="6">
    <source>
        <dbReference type="EMBL" id="MBB4884199.1"/>
    </source>
</evidence>
<dbReference type="NCBIfam" id="NF041528">
    <property type="entry name" value="strep_LAETG"/>
    <property type="match status" value="1"/>
</dbReference>
<dbReference type="AlphaFoldDB" id="A0A7W7L5Y3"/>
<keyword evidence="7" id="KW-1185">Reference proteome</keyword>
<feature type="compositionally biased region" description="Low complexity" evidence="1">
    <location>
        <begin position="409"/>
        <end position="425"/>
    </location>
</feature>
<evidence type="ECO:0000259" key="5">
    <source>
        <dbReference type="Pfam" id="PF08341"/>
    </source>
</evidence>
<dbReference type="InterPro" id="IPR013552">
    <property type="entry name" value="Thioester_dom"/>
</dbReference>
<keyword evidence="2" id="KW-0472">Membrane</keyword>
<keyword evidence="3" id="KW-0732">Signal</keyword>
<dbReference type="NCBIfam" id="TIGR03934">
    <property type="entry name" value="TQXA_dom"/>
    <property type="match status" value="1"/>
</dbReference>
<feature type="chain" id="PRO_5030912231" evidence="3">
    <location>
        <begin position="29"/>
        <end position="481"/>
    </location>
</feature>
<evidence type="ECO:0000259" key="4">
    <source>
        <dbReference type="Pfam" id="PF05506"/>
    </source>
</evidence>
<feature type="signal peptide" evidence="3">
    <location>
        <begin position="1"/>
        <end position="28"/>
    </location>
</feature>
<dbReference type="GO" id="GO:0004629">
    <property type="term" value="F:phospholipase C activity"/>
    <property type="evidence" value="ECO:0007669"/>
    <property type="project" value="InterPro"/>
</dbReference>
<comment type="caution">
    <text evidence="6">The sequence shown here is derived from an EMBL/GenBank/DDBJ whole genome shotgun (WGS) entry which is preliminary data.</text>
</comment>
<feature type="transmembrane region" description="Helical" evidence="2">
    <location>
        <begin position="455"/>
        <end position="473"/>
    </location>
</feature>
<keyword evidence="2" id="KW-1133">Transmembrane helix</keyword>
<evidence type="ECO:0000256" key="2">
    <source>
        <dbReference type="SAM" id="Phobius"/>
    </source>
</evidence>
<dbReference type="Proteomes" id="UP000556436">
    <property type="component" value="Unassembled WGS sequence"/>
</dbReference>
<evidence type="ECO:0000313" key="7">
    <source>
        <dbReference type="Proteomes" id="UP000556436"/>
    </source>
</evidence>
<organism evidence="6 7">
    <name type="scientific">Streptomyces netropsis</name>
    <name type="common">Streptoverticillium netropsis</name>
    <dbReference type="NCBI Taxonomy" id="55404"/>
    <lineage>
        <taxon>Bacteria</taxon>
        <taxon>Bacillati</taxon>
        <taxon>Actinomycetota</taxon>
        <taxon>Actinomycetes</taxon>
        <taxon>Kitasatosporales</taxon>
        <taxon>Streptomycetaceae</taxon>
        <taxon>Streptomyces</taxon>
    </lineage>
</organism>
<protein>
    <submittedName>
        <fullName evidence="6">TQXA domain-containing protein</fullName>
    </submittedName>
</protein>
<dbReference type="EMBL" id="JACHJG010000001">
    <property type="protein sequence ID" value="MBB4884199.1"/>
    <property type="molecule type" value="Genomic_DNA"/>
</dbReference>
<feature type="compositionally biased region" description="Low complexity" evidence="1">
    <location>
        <begin position="436"/>
        <end position="446"/>
    </location>
</feature>
<proteinExistence type="predicted"/>
<feature type="domain" description="Bacterial phospholipase C C-terminal" evidence="4">
    <location>
        <begin position="325"/>
        <end position="389"/>
    </location>
</feature>
<feature type="region of interest" description="Disordered" evidence="1">
    <location>
        <begin position="405"/>
        <end position="446"/>
    </location>
</feature>
<reference evidence="6 7" key="1">
    <citation type="submission" date="2020-08" db="EMBL/GenBank/DDBJ databases">
        <title>Genomic Encyclopedia of Type Strains, Phase III (KMG-III): the genomes of soil and plant-associated and newly described type strains.</title>
        <authorList>
            <person name="Whitman W."/>
        </authorList>
    </citation>
    <scope>NUCLEOTIDE SEQUENCE [LARGE SCALE GENOMIC DNA]</scope>
    <source>
        <strain evidence="6 7">CECT 3265</strain>
    </source>
</reference>
<dbReference type="RefSeq" id="WP_184729697.1">
    <property type="nucleotide sequence ID" value="NZ_BMRW01000001.1"/>
</dbReference>
<dbReference type="Pfam" id="PF08341">
    <property type="entry name" value="TED"/>
    <property type="match status" value="1"/>
</dbReference>
<name>A0A7W7L5Y3_STRNE</name>
<evidence type="ECO:0000256" key="1">
    <source>
        <dbReference type="SAM" id="MobiDB-lite"/>
    </source>
</evidence>
<dbReference type="InterPro" id="IPR008475">
    <property type="entry name" value="PLipase_C_C"/>
</dbReference>
<feature type="domain" description="Thioester" evidence="5">
    <location>
        <begin position="86"/>
        <end position="187"/>
    </location>
</feature>
<keyword evidence="2" id="KW-0812">Transmembrane</keyword>
<sequence length="481" mass="48380">MISVTRRGAARLTAVVLASGTAVTGAIAAGVPAAADEAPQNAGGVSASLGRITAGSEAVVRDARKTGSVQAGLFEMKVDGGGTLQTYCVDIRTNTVEGARYKETGWSESSLHGNKDAGRIRWILQHSYPQVNDLAALAKDAGSGPLDANTAAAGTQVAIWRYSDHVKVDAKNPAAQKLADYLHKSAEDVAEPKASLTLSPPAVSGKSGQKLGPVTVRTNAGSVSVALAGDAAGKGVKIVDKAGKPVTTTGNGGRLFFDVPSGAADGTISLKATAATKVPVGRAFIGDHTKTQTQILAGSSESTVSATATANWAKKGAIPALSARKSCAKGGVEITADNKGDQAFTFELEGRKHTVKPGGSETTLVKVAEDQAYKFTIKGPNGFSKTFAGILDCETAQNTRVTRIGTHGAPGAAAPSPRPSRTPAGSTGGSHGSTGSGTTAGDLASTGGSTATPKIAGVAIVLVVVGSGAVYLLRRNKTAGQ</sequence>
<dbReference type="GO" id="GO:0016042">
    <property type="term" value="P:lipid catabolic process"/>
    <property type="evidence" value="ECO:0007669"/>
    <property type="project" value="InterPro"/>
</dbReference>
<accession>A0A7W7L5Y3</accession>
<dbReference type="InterPro" id="IPR023849">
    <property type="entry name" value="TQXA_dom"/>
</dbReference>
<evidence type="ECO:0000256" key="3">
    <source>
        <dbReference type="SAM" id="SignalP"/>
    </source>
</evidence>
<feature type="compositionally biased region" description="Gly residues" evidence="1">
    <location>
        <begin position="426"/>
        <end position="435"/>
    </location>
</feature>
<dbReference type="Pfam" id="PF05506">
    <property type="entry name" value="PLipase_C_C"/>
    <property type="match status" value="1"/>
</dbReference>
<gene>
    <name evidence="6" type="ORF">FHS38_000208</name>
</gene>